<name>A0A553V1E6_9HELI</name>
<feature type="chain" id="PRO_5022226752" evidence="1">
    <location>
        <begin position="20"/>
        <end position="343"/>
    </location>
</feature>
<accession>A0A553V1E6</accession>
<keyword evidence="5" id="KW-1185">Reference proteome</keyword>
<comment type="caution">
    <text evidence="4">The sequence shown here is derived from an EMBL/GenBank/DDBJ whole genome shotgun (WGS) entry which is preliminary data.</text>
</comment>
<feature type="domain" description="PDZ" evidence="2">
    <location>
        <begin position="170"/>
        <end position="246"/>
    </location>
</feature>
<organism evidence="4 5">
    <name type="scientific">Helicobacter mehlei</name>
    <dbReference type="NCBI Taxonomy" id="2316080"/>
    <lineage>
        <taxon>Bacteria</taxon>
        <taxon>Pseudomonadati</taxon>
        <taxon>Campylobacterota</taxon>
        <taxon>Epsilonproteobacteria</taxon>
        <taxon>Campylobacterales</taxon>
        <taxon>Helicobacteraceae</taxon>
        <taxon>Helicobacter</taxon>
    </lineage>
</organism>
<feature type="domain" description="DUF7488" evidence="3">
    <location>
        <begin position="19"/>
        <end position="165"/>
    </location>
</feature>
<dbReference type="InterPro" id="IPR001478">
    <property type="entry name" value="PDZ"/>
</dbReference>
<evidence type="ECO:0000313" key="5">
    <source>
        <dbReference type="Proteomes" id="UP000319322"/>
    </source>
</evidence>
<evidence type="ECO:0000259" key="2">
    <source>
        <dbReference type="Pfam" id="PF13180"/>
    </source>
</evidence>
<sequence length="343" mass="39249">MRNKRWVGLWFLLVSTTHAYDFSHCQKYYELASRSNSVSLFWQKGQVSFLHSTTPPKGVRILKKDPFIGFYLIQAPHTKFAYHLLDISPEAFKYPMASVSKTYARVGTITKRQERFLGHARFSVPIAPNGVVGNICYQIYGVGFKSKDPHAFIESKYIRRFLSQNTPYYGDIGVRVRSHGALVVELVDPFFKNNPFLEGDVITHINGQAIPNSARFEWVVSNLAYQSEAHVTIKRKGVSQTLHVRVDKRHGGFLLPDTFLERFGVVLDSDLVITARLEHLPAPLNTLRVGDQLVWINHKPIAPKRANHADKLRALQEALSHARMQGRIELLLLRRGLEFYIRL</sequence>
<gene>
    <name evidence="4" type="ORF">FNE76_01765</name>
</gene>
<feature type="signal peptide" evidence="1">
    <location>
        <begin position="1"/>
        <end position="19"/>
    </location>
</feature>
<proteinExistence type="predicted"/>
<evidence type="ECO:0000259" key="3">
    <source>
        <dbReference type="Pfam" id="PF24314"/>
    </source>
</evidence>
<dbReference type="AlphaFoldDB" id="A0A553V1E6"/>
<reference evidence="4" key="2">
    <citation type="submission" date="2019-07" db="EMBL/GenBank/DDBJ databases">
        <authorList>
            <person name="Papic B."/>
        </authorList>
    </citation>
    <scope>NUCLEOTIDE SEQUENCE [LARGE SCALE GENOMIC DNA]</scope>
    <source>
        <strain evidence="4">L8b</strain>
    </source>
</reference>
<dbReference type="SUPFAM" id="SSF50156">
    <property type="entry name" value="PDZ domain-like"/>
    <property type="match status" value="1"/>
</dbReference>
<dbReference type="Proteomes" id="UP000319322">
    <property type="component" value="Unassembled WGS sequence"/>
</dbReference>
<dbReference type="InterPro" id="IPR036034">
    <property type="entry name" value="PDZ_sf"/>
</dbReference>
<dbReference type="OrthoDB" id="5338305at2"/>
<evidence type="ECO:0000313" key="4">
    <source>
        <dbReference type="EMBL" id="TSA86234.1"/>
    </source>
</evidence>
<dbReference type="Pfam" id="PF13180">
    <property type="entry name" value="PDZ_2"/>
    <property type="match status" value="1"/>
</dbReference>
<dbReference type="Gene3D" id="2.30.42.60">
    <property type="match status" value="1"/>
</dbReference>
<dbReference type="EMBL" id="VKGC01000003">
    <property type="protein sequence ID" value="TSA86234.1"/>
    <property type="molecule type" value="Genomic_DNA"/>
</dbReference>
<keyword evidence="1" id="KW-0732">Signal</keyword>
<protein>
    <submittedName>
        <fullName evidence="4">PDZ domain-containing protein</fullName>
    </submittedName>
</protein>
<dbReference type="Pfam" id="PF24314">
    <property type="entry name" value="DUF7488"/>
    <property type="match status" value="1"/>
</dbReference>
<dbReference type="InterPro" id="IPR055911">
    <property type="entry name" value="DUF7488"/>
</dbReference>
<reference evidence="4" key="1">
    <citation type="submission" date="2019-07" db="EMBL/GenBank/DDBJ databases">
        <title>Helicobacter labacensis sp. nov., Helicobacter mehlei sp. nov. and Helicobacter vulpis sp. nov., isolated from gastric mucosa of red fox (Vulpis vulpis).</title>
        <authorList>
            <person name="Kusar D."/>
            <person name="Gruntar I."/>
            <person name="Pate M."/>
            <person name="Zajc U."/>
            <person name="Ocepek M."/>
        </authorList>
    </citation>
    <scope>NUCLEOTIDE SEQUENCE [LARGE SCALE GENOMIC DNA]</scope>
    <source>
        <strain evidence="4">L8b</strain>
    </source>
</reference>
<evidence type="ECO:0000256" key="1">
    <source>
        <dbReference type="SAM" id="SignalP"/>
    </source>
</evidence>